<dbReference type="Gene3D" id="3.90.550.10">
    <property type="entry name" value="Spore Coat Polysaccharide Biosynthesis Protein SpsA, Chain A"/>
    <property type="match status" value="1"/>
</dbReference>
<evidence type="ECO:0000256" key="8">
    <source>
        <dbReference type="HAMAP-Rule" id="MF_00316"/>
    </source>
</evidence>
<feature type="binding site" evidence="8">
    <location>
        <position position="126"/>
    </location>
    <ligand>
        <name>Mg(2+)</name>
        <dbReference type="ChEBI" id="CHEBI:18420"/>
    </ligand>
</feature>
<name>T0B1L0_9RHOO</name>
<accession>T0B1L0</accession>
<comment type="similarity">
    <text evidence="8">Belongs to the MobA family.</text>
</comment>
<keyword evidence="12" id="KW-1185">Reference proteome</keyword>
<feature type="binding site" evidence="8">
    <location>
        <position position="93"/>
    </location>
    <ligand>
        <name>GTP</name>
        <dbReference type="ChEBI" id="CHEBI:37565"/>
    </ligand>
</feature>
<keyword evidence="4 8" id="KW-0547">Nucleotide-binding</keyword>
<keyword evidence="5 8" id="KW-0460">Magnesium</keyword>
<dbReference type="GO" id="GO:0005737">
    <property type="term" value="C:cytoplasm"/>
    <property type="evidence" value="ECO:0007669"/>
    <property type="project" value="UniProtKB-SubCell"/>
</dbReference>
<feature type="binding site" evidence="8">
    <location>
        <position position="75"/>
    </location>
    <ligand>
        <name>GTP</name>
        <dbReference type="ChEBI" id="CHEBI:37565"/>
    </ligand>
</feature>
<protein>
    <recommendedName>
        <fullName evidence="8">Molybdenum cofactor guanylyltransferase</fullName>
        <shortName evidence="8">MoCo guanylyltransferase</shortName>
        <ecNumber evidence="8">2.7.7.77</ecNumber>
    </recommendedName>
    <alternativeName>
        <fullName evidence="8">GTP:molybdopterin guanylyltransferase</fullName>
    </alternativeName>
    <alternativeName>
        <fullName evidence="8">Mo-MPT guanylyltransferase</fullName>
    </alternativeName>
    <alternativeName>
        <fullName evidence="8">Molybdopterin guanylyltransferase</fullName>
    </alternativeName>
    <alternativeName>
        <fullName evidence="8">Molybdopterin-guanine dinucleotide synthase</fullName>
        <shortName evidence="8">MGD synthase</shortName>
    </alternativeName>
</protein>
<gene>
    <name evidence="8" type="primary">mobA</name>
    <name evidence="11" type="ORF">M622_11315</name>
</gene>
<reference evidence="11 12" key="1">
    <citation type="submission" date="2013-06" db="EMBL/GenBank/DDBJ databases">
        <title>Draft genome sequence of Thauera terpenica.</title>
        <authorList>
            <person name="Liu B."/>
            <person name="Frostegard A.H."/>
            <person name="Shapleigh J.P."/>
        </authorList>
    </citation>
    <scope>NUCLEOTIDE SEQUENCE [LARGE SCALE GENOMIC DNA]</scope>
    <source>
        <strain evidence="11 12">58Eu</strain>
    </source>
</reference>
<evidence type="ECO:0000256" key="2">
    <source>
        <dbReference type="ARBA" id="ARBA00022679"/>
    </source>
</evidence>
<evidence type="ECO:0000256" key="9">
    <source>
        <dbReference type="SAM" id="MobiDB-lite"/>
    </source>
</evidence>
<dbReference type="eggNOG" id="COG0746">
    <property type="taxonomic scope" value="Bacteria"/>
</dbReference>
<evidence type="ECO:0000256" key="4">
    <source>
        <dbReference type="ARBA" id="ARBA00022741"/>
    </source>
</evidence>
<dbReference type="EC" id="2.7.7.77" evidence="8"/>
<feature type="binding site" evidence="8">
    <location>
        <position position="47"/>
    </location>
    <ligand>
        <name>GTP</name>
        <dbReference type="ChEBI" id="CHEBI:37565"/>
    </ligand>
</feature>
<dbReference type="RefSeq" id="WP_021248248.1">
    <property type="nucleotide sequence ID" value="NZ_ATJV01000042.1"/>
</dbReference>
<dbReference type="OrthoDB" id="9788394at2"/>
<dbReference type="PANTHER" id="PTHR19136">
    <property type="entry name" value="MOLYBDENUM COFACTOR GUANYLYLTRANSFERASE"/>
    <property type="match status" value="1"/>
</dbReference>
<organism evidence="11 12">
    <name type="scientific">Thauera terpenica 58Eu</name>
    <dbReference type="NCBI Taxonomy" id="1348657"/>
    <lineage>
        <taxon>Bacteria</taxon>
        <taxon>Pseudomonadati</taxon>
        <taxon>Pseudomonadota</taxon>
        <taxon>Betaproteobacteria</taxon>
        <taxon>Rhodocyclales</taxon>
        <taxon>Zoogloeaceae</taxon>
        <taxon>Thauera</taxon>
    </lineage>
</organism>
<comment type="catalytic activity">
    <reaction evidence="8">
        <text>Mo-molybdopterin + GTP + H(+) = Mo-molybdopterin guanine dinucleotide + diphosphate</text>
        <dbReference type="Rhea" id="RHEA:34243"/>
        <dbReference type="ChEBI" id="CHEBI:15378"/>
        <dbReference type="ChEBI" id="CHEBI:33019"/>
        <dbReference type="ChEBI" id="CHEBI:37565"/>
        <dbReference type="ChEBI" id="CHEBI:71302"/>
        <dbReference type="ChEBI" id="CHEBI:71310"/>
        <dbReference type="EC" id="2.7.7.77"/>
    </reaction>
</comment>
<dbReference type="InterPro" id="IPR029044">
    <property type="entry name" value="Nucleotide-diphossugar_trans"/>
</dbReference>
<dbReference type="CDD" id="cd02503">
    <property type="entry name" value="MobA"/>
    <property type="match status" value="1"/>
</dbReference>
<sequence>MNTSRLPKRAADNPTAGPQPALPQPNDHISAVLLAGGQGSRMGGVDKGLVELAGQPMAAHVLARLAPQVDELLINANQNLERWQSFGYPVFSDDFGGADGFCGPLAGLHAALVRAQHPLVLSVPCDSPFLPTDLVARLAHALHASAGTHASATQLAVATTAGRAHPVFCLCRRELAPQLADFLAAGGRKVGAWHSTLRVVAVPFDDDPAAFRNINTAAELGAAEQDLKHSTA</sequence>
<dbReference type="PATRIC" id="fig|1348657.5.peg.801"/>
<comment type="function">
    <text evidence="8">Transfers a GMP moiety from GTP to Mo-molybdopterin (Mo-MPT) cofactor (Moco or molybdenum cofactor) to form Mo-molybdopterin guanine dinucleotide (Mo-MGD) cofactor.</text>
</comment>
<dbReference type="Proteomes" id="UP000015455">
    <property type="component" value="Unassembled WGS sequence"/>
</dbReference>
<dbReference type="Pfam" id="PF12804">
    <property type="entry name" value="NTP_transf_3"/>
    <property type="match status" value="1"/>
</dbReference>
<feature type="binding site" evidence="8">
    <location>
        <position position="126"/>
    </location>
    <ligand>
        <name>GTP</name>
        <dbReference type="ChEBI" id="CHEBI:37565"/>
    </ligand>
</feature>
<dbReference type="PANTHER" id="PTHR19136:SF81">
    <property type="entry name" value="MOLYBDENUM COFACTOR GUANYLYLTRANSFERASE"/>
    <property type="match status" value="1"/>
</dbReference>
<dbReference type="HAMAP" id="MF_00316">
    <property type="entry name" value="MobA"/>
    <property type="match status" value="1"/>
</dbReference>
<feature type="domain" description="MobA-like NTP transferase" evidence="10">
    <location>
        <begin position="31"/>
        <end position="194"/>
    </location>
</feature>
<evidence type="ECO:0000313" key="11">
    <source>
        <dbReference type="EMBL" id="EPZ16678.1"/>
    </source>
</evidence>
<comment type="subcellular location">
    <subcellularLocation>
        <location evidence="8">Cytoplasm</location>
    </subcellularLocation>
</comment>
<keyword evidence="3 8" id="KW-0479">Metal-binding</keyword>
<dbReference type="NCBIfam" id="TIGR02665">
    <property type="entry name" value="molyb_mobA"/>
    <property type="match status" value="1"/>
</dbReference>
<comment type="caution">
    <text evidence="11">The sequence shown here is derived from an EMBL/GenBank/DDBJ whole genome shotgun (WGS) entry which is preliminary data.</text>
</comment>
<proteinExistence type="inferred from homology"/>
<keyword evidence="6 8" id="KW-0342">GTP-binding</keyword>
<dbReference type="AlphaFoldDB" id="T0B1L0"/>
<comment type="cofactor">
    <cofactor evidence="8">
        <name>Mg(2+)</name>
        <dbReference type="ChEBI" id="CHEBI:18420"/>
    </cofactor>
</comment>
<comment type="subunit">
    <text evidence="8">Monomer.</text>
</comment>
<dbReference type="InterPro" id="IPR013482">
    <property type="entry name" value="Molybde_CF_guanTrfase"/>
</dbReference>
<evidence type="ECO:0000313" key="12">
    <source>
        <dbReference type="Proteomes" id="UP000015455"/>
    </source>
</evidence>
<dbReference type="GO" id="GO:1902758">
    <property type="term" value="P:bis(molybdopterin guanine dinucleotide)molybdenum biosynthetic process"/>
    <property type="evidence" value="ECO:0007669"/>
    <property type="project" value="TreeGrafter"/>
</dbReference>
<keyword evidence="7 8" id="KW-0501">Molybdenum cofactor biosynthesis</keyword>
<feature type="binding site" evidence="8">
    <location>
        <begin position="34"/>
        <end position="36"/>
    </location>
    <ligand>
        <name>GTP</name>
        <dbReference type="ChEBI" id="CHEBI:37565"/>
    </ligand>
</feature>
<evidence type="ECO:0000256" key="3">
    <source>
        <dbReference type="ARBA" id="ARBA00022723"/>
    </source>
</evidence>
<dbReference type="EMBL" id="ATJV01000042">
    <property type="protein sequence ID" value="EPZ16678.1"/>
    <property type="molecule type" value="Genomic_DNA"/>
</dbReference>
<feature type="region of interest" description="Disordered" evidence="9">
    <location>
        <begin position="1"/>
        <end position="26"/>
    </location>
</feature>
<evidence type="ECO:0000259" key="10">
    <source>
        <dbReference type="Pfam" id="PF12804"/>
    </source>
</evidence>
<dbReference type="GO" id="GO:0061603">
    <property type="term" value="F:molybdenum cofactor guanylyltransferase activity"/>
    <property type="evidence" value="ECO:0007669"/>
    <property type="project" value="UniProtKB-EC"/>
</dbReference>
<dbReference type="GO" id="GO:0005525">
    <property type="term" value="F:GTP binding"/>
    <property type="evidence" value="ECO:0007669"/>
    <property type="project" value="UniProtKB-UniRule"/>
</dbReference>
<keyword evidence="1 8" id="KW-0963">Cytoplasm</keyword>
<evidence type="ECO:0000256" key="6">
    <source>
        <dbReference type="ARBA" id="ARBA00023134"/>
    </source>
</evidence>
<evidence type="ECO:0000256" key="7">
    <source>
        <dbReference type="ARBA" id="ARBA00023150"/>
    </source>
</evidence>
<dbReference type="SUPFAM" id="SSF53448">
    <property type="entry name" value="Nucleotide-diphospho-sugar transferases"/>
    <property type="match status" value="1"/>
</dbReference>
<dbReference type="GO" id="GO:0046872">
    <property type="term" value="F:metal ion binding"/>
    <property type="evidence" value="ECO:0007669"/>
    <property type="project" value="UniProtKB-KW"/>
</dbReference>
<evidence type="ECO:0000256" key="5">
    <source>
        <dbReference type="ARBA" id="ARBA00022842"/>
    </source>
</evidence>
<dbReference type="InterPro" id="IPR025877">
    <property type="entry name" value="MobA-like_NTP_Trfase"/>
</dbReference>
<evidence type="ECO:0000256" key="1">
    <source>
        <dbReference type="ARBA" id="ARBA00022490"/>
    </source>
</evidence>
<keyword evidence="2 8" id="KW-0808">Transferase</keyword>
<dbReference type="STRING" id="1348657.M622_11315"/>
<comment type="domain">
    <text evidence="8">The N-terminal domain determines nucleotide recognition and specific binding, while the C-terminal domain determines the specific binding to the target protein.</text>
</comment>